<dbReference type="InterPro" id="IPR029058">
    <property type="entry name" value="AB_hydrolase_fold"/>
</dbReference>
<dbReference type="Pfam" id="PF12146">
    <property type="entry name" value="Hydrolase_4"/>
    <property type="match status" value="1"/>
</dbReference>
<protein>
    <submittedName>
        <fullName evidence="3">Alpha/beta fold hydrolase</fullName>
    </submittedName>
</protein>
<dbReference type="AlphaFoldDB" id="A0A7C4BD73"/>
<dbReference type="Gene3D" id="3.40.50.1820">
    <property type="entry name" value="alpha/beta hydrolase"/>
    <property type="match status" value="1"/>
</dbReference>
<gene>
    <name evidence="3" type="ORF">ENV14_07215</name>
</gene>
<dbReference type="EMBL" id="DTFF01000063">
    <property type="protein sequence ID" value="HGI88155.1"/>
    <property type="molecule type" value="Genomic_DNA"/>
</dbReference>
<dbReference type="SUPFAM" id="SSF53474">
    <property type="entry name" value="alpha/beta-Hydrolases"/>
    <property type="match status" value="1"/>
</dbReference>
<dbReference type="GO" id="GO:0016787">
    <property type="term" value="F:hydrolase activity"/>
    <property type="evidence" value="ECO:0007669"/>
    <property type="project" value="UniProtKB-KW"/>
</dbReference>
<dbReference type="InterPro" id="IPR022742">
    <property type="entry name" value="Hydrolase_4"/>
</dbReference>
<dbReference type="PRINTS" id="PR00111">
    <property type="entry name" value="ABHYDROLASE"/>
</dbReference>
<accession>A0A7C4BD73</accession>
<dbReference type="PANTHER" id="PTHR11614">
    <property type="entry name" value="PHOSPHOLIPASE-RELATED"/>
    <property type="match status" value="1"/>
</dbReference>
<keyword evidence="1" id="KW-0472">Membrane</keyword>
<keyword evidence="1" id="KW-1133">Transmembrane helix</keyword>
<feature type="transmembrane region" description="Helical" evidence="1">
    <location>
        <begin position="145"/>
        <end position="164"/>
    </location>
</feature>
<sequence length="299" mass="33464">MYLLRGGFALVVVSYSEGFADLDTGARVFHRCWKPQEPRIAVVGIHGYTVHSGFYMHVGSALASHGFAVCMPDVRGHGKTAASESDRGYVDSFNYFLTDLESFSKHVLKELGVERLVLLGHSMGGLVVLYYVAKYGRVGDAVVAIAPAILIPISTSAYIAAAIASKLTPRKRVRLPFTEEQIKRAMENQDREALKHIKDPELALRSTTIRLLYEIWKASREFWKYAKNIRIPLLLVHGEKDDIIPVEASRKAYNAVSSKMKELKLYPQMGHGVLSEVGWREAVKHIANWIESVLQENHG</sequence>
<proteinExistence type="predicted"/>
<name>A0A7C4BD73_9CREN</name>
<organism evidence="3">
    <name type="scientific">Ignisphaera aggregans</name>
    <dbReference type="NCBI Taxonomy" id="334771"/>
    <lineage>
        <taxon>Archaea</taxon>
        <taxon>Thermoproteota</taxon>
        <taxon>Thermoprotei</taxon>
        <taxon>Desulfurococcales</taxon>
        <taxon>Desulfurococcaceae</taxon>
        <taxon>Ignisphaera</taxon>
    </lineage>
</organism>
<reference evidence="3" key="1">
    <citation type="journal article" date="2020" name="mSystems">
        <title>Genome- and Community-Level Interaction Insights into Carbon Utilization and Element Cycling Functions of Hydrothermarchaeota in Hydrothermal Sediment.</title>
        <authorList>
            <person name="Zhou Z."/>
            <person name="Liu Y."/>
            <person name="Xu W."/>
            <person name="Pan J."/>
            <person name="Luo Z.H."/>
            <person name="Li M."/>
        </authorList>
    </citation>
    <scope>NUCLEOTIDE SEQUENCE [LARGE SCALE GENOMIC DNA]</scope>
    <source>
        <strain evidence="3">SpSt-732</strain>
    </source>
</reference>
<evidence type="ECO:0000259" key="2">
    <source>
        <dbReference type="Pfam" id="PF12146"/>
    </source>
</evidence>
<evidence type="ECO:0000313" key="3">
    <source>
        <dbReference type="EMBL" id="HGI88155.1"/>
    </source>
</evidence>
<dbReference type="InterPro" id="IPR000073">
    <property type="entry name" value="AB_hydrolase_1"/>
</dbReference>
<evidence type="ECO:0000256" key="1">
    <source>
        <dbReference type="SAM" id="Phobius"/>
    </source>
</evidence>
<comment type="caution">
    <text evidence="3">The sequence shown here is derived from an EMBL/GenBank/DDBJ whole genome shotgun (WGS) entry which is preliminary data.</text>
</comment>
<feature type="domain" description="Serine aminopeptidase S33" evidence="2">
    <location>
        <begin position="36"/>
        <end position="276"/>
    </location>
</feature>
<keyword evidence="3" id="KW-0378">Hydrolase</keyword>
<keyword evidence="1" id="KW-0812">Transmembrane</keyword>
<feature type="transmembrane region" description="Helical" evidence="1">
    <location>
        <begin position="116"/>
        <end position="133"/>
    </location>
</feature>
<dbReference type="InterPro" id="IPR051044">
    <property type="entry name" value="MAG_DAG_Lipase"/>
</dbReference>